<proteinExistence type="predicted"/>
<organism evidence="2 3">
    <name type="scientific">Rhizobium rhizoryzae</name>
    <dbReference type="NCBI Taxonomy" id="451876"/>
    <lineage>
        <taxon>Bacteria</taxon>
        <taxon>Pseudomonadati</taxon>
        <taxon>Pseudomonadota</taxon>
        <taxon>Alphaproteobacteria</taxon>
        <taxon>Hyphomicrobiales</taxon>
        <taxon>Rhizobiaceae</taxon>
        <taxon>Rhizobium/Agrobacterium group</taxon>
        <taxon>Rhizobium</taxon>
    </lineage>
</organism>
<accession>A0A7W6PNY9</accession>
<comment type="caution">
    <text evidence="2">The sequence shown here is derived from an EMBL/GenBank/DDBJ whole genome shotgun (WGS) entry which is preliminary data.</text>
</comment>
<evidence type="ECO:0000313" key="3">
    <source>
        <dbReference type="Proteomes" id="UP000519897"/>
    </source>
</evidence>
<dbReference type="AlphaFoldDB" id="A0A7W6PNY9"/>
<feature type="chain" id="PRO_5031026532" evidence="1">
    <location>
        <begin position="21"/>
        <end position="84"/>
    </location>
</feature>
<evidence type="ECO:0000256" key="1">
    <source>
        <dbReference type="SAM" id="SignalP"/>
    </source>
</evidence>
<dbReference type="EMBL" id="JACIEC010000001">
    <property type="protein sequence ID" value="MBB4142480.1"/>
    <property type="molecule type" value="Genomic_DNA"/>
</dbReference>
<protein>
    <submittedName>
        <fullName evidence="2">Uncharacterized protein</fullName>
    </submittedName>
</protein>
<dbReference type="Proteomes" id="UP000519897">
    <property type="component" value="Unassembled WGS sequence"/>
</dbReference>
<feature type="signal peptide" evidence="1">
    <location>
        <begin position="1"/>
        <end position="20"/>
    </location>
</feature>
<dbReference type="RefSeq" id="WP_062552630.1">
    <property type="nucleotide sequence ID" value="NZ_CP049250.1"/>
</dbReference>
<keyword evidence="1" id="KW-0732">Signal</keyword>
<gene>
    <name evidence="2" type="ORF">GGQ72_000979</name>
</gene>
<sequence length="84" mass="8833">MKCVAFAAGLFILSSFAAEAQSFQTGADTARGADATMAELLAKEYEIKSAVPNGSKLIVFMQKGKSGYACEFVNVANTRCASIN</sequence>
<evidence type="ECO:0000313" key="2">
    <source>
        <dbReference type="EMBL" id="MBB4142480.1"/>
    </source>
</evidence>
<keyword evidence="3" id="KW-1185">Reference proteome</keyword>
<name>A0A7W6PNY9_9HYPH</name>
<reference evidence="2 3" key="1">
    <citation type="submission" date="2020-08" db="EMBL/GenBank/DDBJ databases">
        <title>Genomic Encyclopedia of Type Strains, Phase IV (KMG-IV): sequencing the most valuable type-strain genomes for metagenomic binning, comparative biology and taxonomic classification.</title>
        <authorList>
            <person name="Goeker M."/>
        </authorList>
    </citation>
    <scope>NUCLEOTIDE SEQUENCE [LARGE SCALE GENOMIC DNA]</scope>
    <source>
        <strain evidence="2 3">DSM 29514</strain>
    </source>
</reference>